<comment type="caution">
    <text evidence="1">The sequence shown here is derived from an EMBL/GenBank/DDBJ whole genome shotgun (WGS) entry which is preliminary data.</text>
</comment>
<proteinExistence type="predicted"/>
<dbReference type="PANTHER" id="PTHR31400:SF1">
    <property type="entry name" value="PROTEIN GUCD1"/>
    <property type="match status" value="1"/>
</dbReference>
<protein>
    <submittedName>
        <fullName evidence="1">Uncharacterized protein</fullName>
    </submittedName>
</protein>
<reference evidence="1" key="1">
    <citation type="submission" date="2021-05" db="EMBL/GenBank/DDBJ databases">
        <title>A free-living protist that lacks canonical eukaryotic 1 DNA replication and segregation systems.</title>
        <authorList>
            <person name="Salas-Leiva D.E."/>
            <person name="Tromer E.C."/>
            <person name="Curtis B.A."/>
            <person name="Jerlstrom-Hultqvist J."/>
            <person name="Kolisko M."/>
            <person name="Yi Z."/>
            <person name="Salas-Leiva J.S."/>
            <person name="Gallot-Lavallee L."/>
            <person name="Kops G.J.P.L."/>
            <person name="Archibald J.M."/>
            <person name="Simpson A.G.B."/>
            <person name="Roger A.J."/>
        </authorList>
    </citation>
    <scope>NUCLEOTIDE SEQUENCE</scope>
    <source>
        <strain evidence="1">BICM</strain>
    </source>
</reference>
<organism evidence="1 2">
    <name type="scientific">Carpediemonas membranifera</name>
    <dbReference type="NCBI Taxonomy" id="201153"/>
    <lineage>
        <taxon>Eukaryota</taxon>
        <taxon>Metamonada</taxon>
        <taxon>Carpediemonas-like organisms</taxon>
        <taxon>Carpediemonas</taxon>
    </lineage>
</organism>
<gene>
    <name evidence="1" type="ORF">J8273_0586</name>
</gene>
<evidence type="ECO:0000313" key="2">
    <source>
        <dbReference type="Proteomes" id="UP000717585"/>
    </source>
</evidence>
<dbReference type="Proteomes" id="UP000717585">
    <property type="component" value="Unassembled WGS sequence"/>
</dbReference>
<name>A0A8J6AY67_9EUKA</name>
<keyword evidence="2" id="KW-1185">Reference proteome</keyword>
<dbReference type="PANTHER" id="PTHR31400">
    <property type="entry name" value="GUANYLYL CYCLASE DOMAIN CONTAINING PROTEIN 1 GUCD1"/>
    <property type="match status" value="1"/>
</dbReference>
<dbReference type="EMBL" id="JAHDYR010000012">
    <property type="protein sequence ID" value="KAG9395345.1"/>
    <property type="molecule type" value="Genomic_DNA"/>
</dbReference>
<dbReference type="InterPro" id="IPR018616">
    <property type="entry name" value="GUCD1"/>
</dbReference>
<dbReference type="AlphaFoldDB" id="A0A8J6AY67"/>
<evidence type="ECO:0000313" key="1">
    <source>
        <dbReference type="EMBL" id="KAG9395345.1"/>
    </source>
</evidence>
<accession>A0A8J6AY67</accession>
<sequence>MVRHITANGIGKSGVACVEMALKHLLEQPERCSEMLQESSSTVKQDQILAVLGLSSSKPSANSKSSGTSNVLPIDLAYYLYMMRVPAIMTSAVLGAPIEAEEADAARANKLFRIAPSKYFPVTRRFVAVSELKAILAHGHQIIAHLDSRFIRYVREGELLSVDDAFDAPPLLSSADPLPITLRQLDPTPEGFDPSDVADMTSPFIDDVGGDIKPTYTAWWRGMGDEQTADTITGGDGFLGDEESIDSGFIYESALPFALPFSACGLEQSTRPALTDVTRWFKKKVGQFQSRYVLLSSWHSTTQCFVVYDPELPNGPLLMRVEAFETARRRPETQDALIVVLNQEMRK</sequence>